<sequence length="677" mass="74604">MSAFLMFQVEPLVAKLILPWFGGVAAVWLVCLLFFQLALLLGYLYAHLLRHFAQRTQGWLHAGLLAASLLVLPILPKESLKPPGPEHPALHILWVLALTVGFPFFLLCATSPLLQAWLASTREESGVYRFYALSNAGSLLGLLSYPTLVEPRWSTVRQGWGWSLGYATFALACGVIAVSQRGAFARSLAAPPTPSDWHARALWTALPACSSALLLALTNHISQNIAAVPLLWVIPLSLYMLSFILCFESSRWYPRTVLLRLLGVALGGMAYALSLSLGALPFWLMIALFCVGLFVCCMFCHGELARLKPDPAQLTSFYFLSSLGSVAGAAFVAILAPQIFSGFYELHVGLAFCALLIILVHRRDPASPFHRAGWRPAWWVTNALVALLIVSVFVLSRDESKESKRMVRNFYGVLRESDEAAPNVVLLKGDSPMEHDDLRFRRLTNGTISHGLQFLAPSRRDQPTSYYSRNSGVGVALRSLGTRRALRVGVVGLGVGTIAAYGRPGDNYTFYDINPLVVKLAQQDFRFLRDSKAHVAIELGDARLTLERQPPQHLDLLAVDAFSSDSIPVHLLTVEALQLYFRHLRADGILAVHVSNRYLHLEPVVAAAAVKLGKDAVLIVNPDDDVKEIFLSRWVLLANRGLFSELPDIEKAGKPADGSTRVKLWTDAYSSLFAVMK</sequence>
<dbReference type="NCBIfam" id="NF037959">
    <property type="entry name" value="MFS_SpdSyn"/>
    <property type="match status" value="1"/>
</dbReference>
<feature type="transmembrane region" description="Helical" evidence="2">
    <location>
        <begin position="199"/>
        <end position="218"/>
    </location>
</feature>
<feature type="transmembrane region" description="Helical" evidence="2">
    <location>
        <begin position="160"/>
        <end position="178"/>
    </location>
</feature>
<proteinExistence type="predicted"/>
<comment type="caution">
    <text evidence="3">The sequence shown here is derived from an EMBL/GenBank/DDBJ whole genome shotgun (WGS) entry which is preliminary data.</text>
</comment>
<reference evidence="3" key="1">
    <citation type="submission" date="2020-06" db="EMBL/GenBank/DDBJ databases">
        <title>Legume-microbial interactions unlock mineral nutrients during tropical forest succession.</title>
        <authorList>
            <person name="Epihov D.Z."/>
        </authorList>
    </citation>
    <scope>NUCLEOTIDE SEQUENCE [LARGE SCALE GENOMIC DNA]</scope>
    <source>
        <strain evidence="3">Pan2503</strain>
    </source>
</reference>
<gene>
    <name evidence="3" type="ORF">HRJ53_14330</name>
</gene>
<evidence type="ECO:0000313" key="4">
    <source>
        <dbReference type="Proteomes" id="UP000567293"/>
    </source>
</evidence>
<evidence type="ECO:0000313" key="3">
    <source>
        <dbReference type="EMBL" id="MBA0086161.1"/>
    </source>
</evidence>
<feature type="transmembrane region" description="Helical" evidence="2">
    <location>
        <begin position="372"/>
        <end position="395"/>
    </location>
</feature>
<dbReference type="SUPFAM" id="SSF53335">
    <property type="entry name" value="S-adenosyl-L-methionine-dependent methyltransferases"/>
    <property type="match status" value="1"/>
</dbReference>
<dbReference type="PANTHER" id="PTHR43317">
    <property type="entry name" value="THERMOSPERMINE SYNTHASE ACAULIS5"/>
    <property type="match status" value="1"/>
</dbReference>
<evidence type="ECO:0000256" key="1">
    <source>
        <dbReference type="ARBA" id="ARBA00023115"/>
    </source>
</evidence>
<feature type="transmembrane region" description="Helical" evidence="2">
    <location>
        <begin position="257"/>
        <end position="276"/>
    </location>
</feature>
<dbReference type="GO" id="GO:0006596">
    <property type="term" value="P:polyamine biosynthetic process"/>
    <property type="evidence" value="ECO:0007669"/>
    <property type="project" value="UniProtKB-KW"/>
</dbReference>
<feature type="transmembrane region" description="Helical" evidence="2">
    <location>
        <begin position="224"/>
        <end position="245"/>
    </location>
</feature>
<dbReference type="EMBL" id="JACDQQ010001377">
    <property type="protein sequence ID" value="MBA0086161.1"/>
    <property type="molecule type" value="Genomic_DNA"/>
</dbReference>
<feature type="transmembrane region" description="Helical" evidence="2">
    <location>
        <begin position="282"/>
        <end position="305"/>
    </location>
</feature>
<dbReference type="InterPro" id="IPR029063">
    <property type="entry name" value="SAM-dependent_MTases_sf"/>
</dbReference>
<feature type="transmembrane region" description="Helical" evidence="2">
    <location>
        <begin position="20"/>
        <end position="46"/>
    </location>
</feature>
<dbReference type="Proteomes" id="UP000567293">
    <property type="component" value="Unassembled WGS sequence"/>
</dbReference>
<accession>A0A7V8SXR3</accession>
<dbReference type="Gene3D" id="3.40.50.150">
    <property type="entry name" value="Vaccinia Virus protein VP39"/>
    <property type="match status" value="1"/>
</dbReference>
<name>A0A7V8SXR3_9BACT</name>
<keyword evidence="2" id="KW-1133">Transmembrane helix</keyword>
<keyword evidence="2" id="KW-0812">Transmembrane</keyword>
<keyword evidence="2" id="KW-0472">Membrane</keyword>
<feature type="transmembrane region" description="Helical" evidence="2">
    <location>
        <begin position="317"/>
        <end position="336"/>
    </location>
</feature>
<evidence type="ECO:0000256" key="2">
    <source>
        <dbReference type="SAM" id="Phobius"/>
    </source>
</evidence>
<feature type="transmembrane region" description="Helical" evidence="2">
    <location>
        <begin position="88"/>
        <end position="109"/>
    </location>
</feature>
<keyword evidence="4" id="KW-1185">Reference proteome</keyword>
<feature type="transmembrane region" description="Helical" evidence="2">
    <location>
        <begin position="130"/>
        <end position="148"/>
    </location>
</feature>
<feature type="transmembrane region" description="Helical" evidence="2">
    <location>
        <begin position="58"/>
        <end position="76"/>
    </location>
</feature>
<organism evidence="3 4">
    <name type="scientific">Candidatus Acidiferrum panamense</name>
    <dbReference type="NCBI Taxonomy" id="2741543"/>
    <lineage>
        <taxon>Bacteria</taxon>
        <taxon>Pseudomonadati</taxon>
        <taxon>Acidobacteriota</taxon>
        <taxon>Terriglobia</taxon>
        <taxon>Candidatus Acidiferrales</taxon>
        <taxon>Candidatus Acidiferrum</taxon>
    </lineage>
</organism>
<dbReference type="PANTHER" id="PTHR43317:SF1">
    <property type="entry name" value="THERMOSPERMINE SYNTHASE ACAULIS5"/>
    <property type="match status" value="1"/>
</dbReference>
<dbReference type="AlphaFoldDB" id="A0A7V8SXR3"/>
<protein>
    <submittedName>
        <fullName evidence="3">Fused MFS/spermidine synthase</fullName>
    </submittedName>
</protein>
<keyword evidence="1" id="KW-0620">Polyamine biosynthesis</keyword>
<feature type="transmembrane region" description="Helical" evidence="2">
    <location>
        <begin position="342"/>
        <end position="360"/>
    </location>
</feature>